<accession>A0A117NK03</accession>
<keyword evidence="1" id="KW-0472">Membrane</keyword>
<dbReference type="Proteomes" id="UP000055045">
    <property type="component" value="Unassembled WGS sequence"/>
</dbReference>
<keyword evidence="1" id="KW-0812">Transmembrane</keyword>
<evidence type="ECO:0000313" key="3">
    <source>
        <dbReference type="Proteomes" id="UP000055045"/>
    </source>
</evidence>
<organism evidence="2 3">
    <name type="scientific">Penicillium freii</name>
    <dbReference type="NCBI Taxonomy" id="48697"/>
    <lineage>
        <taxon>Eukaryota</taxon>
        <taxon>Fungi</taxon>
        <taxon>Dikarya</taxon>
        <taxon>Ascomycota</taxon>
        <taxon>Pezizomycotina</taxon>
        <taxon>Eurotiomycetes</taxon>
        <taxon>Eurotiomycetidae</taxon>
        <taxon>Eurotiales</taxon>
        <taxon>Aspergillaceae</taxon>
        <taxon>Penicillium</taxon>
    </lineage>
</organism>
<dbReference type="AlphaFoldDB" id="A0A117NK03"/>
<name>A0A117NK03_PENFR</name>
<dbReference type="EMBL" id="LLXE01001844">
    <property type="protein sequence ID" value="KUM55326.1"/>
    <property type="molecule type" value="Genomic_DNA"/>
</dbReference>
<sequence>MICSIIRFILGPILIPYNDAPIIMPLLNHMIWIGLIVRARVKRALAPTIKSLYTNCRLLILISYSKSFIIIFYFSVYFNLMKTSNKARLTLTISPI</sequence>
<gene>
    <name evidence="2" type="ORF">ACN42_g11994</name>
</gene>
<feature type="transmembrane region" description="Helical" evidence="1">
    <location>
        <begin position="58"/>
        <end position="78"/>
    </location>
</feature>
<feature type="transmembrane region" description="Helical" evidence="1">
    <location>
        <begin position="20"/>
        <end position="37"/>
    </location>
</feature>
<evidence type="ECO:0000256" key="1">
    <source>
        <dbReference type="SAM" id="Phobius"/>
    </source>
</evidence>
<reference evidence="2 3" key="1">
    <citation type="submission" date="2015-10" db="EMBL/GenBank/DDBJ databases">
        <title>Genome sequencing of Penicillium freii.</title>
        <authorList>
            <person name="Nguyen H.D."/>
            <person name="Visagie C.M."/>
            <person name="Seifert K.A."/>
        </authorList>
    </citation>
    <scope>NUCLEOTIDE SEQUENCE [LARGE SCALE GENOMIC DNA]</scope>
    <source>
        <strain evidence="2 3">DAOM 242723</strain>
    </source>
</reference>
<evidence type="ECO:0000313" key="2">
    <source>
        <dbReference type="EMBL" id="KUM55326.1"/>
    </source>
</evidence>
<comment type="caution">
    <text evidence="2">The sequence shown here is derived from an EMBL/GenBank/DDBJ whole genome shotgun (WGS) entry which is preliminary data.</text>
</comment>
<keyword evidence="1" id="KW-1133">Transmembrane helix</keyword>
<keyword evidence="3" id="KW-1185">Reference proteome</keyword>
<protein>
    <submittedName>
        <fullName evidence="2">Uncharacterized protein</fullName>
    </submittedName>
</protein>
<proteinExistence type="predicted"/>